<organism evidence="2 3">
    <name type="scientific">Lasiosphaeria ovina</name>
    <dbReference type="NCBI Taxonomy" id="92902"/>
    <lineage>
        <taxon>Eukaryota</taxon>
        <taxon>Fungi</taxon>
        <taxon>Dikarya</taxon>
        <taxon>Ascomycota</taxon>
        <taxon>Pezizomycotina</taxon>
        <taxon>Sordariomycetes</taxon>
        <taxon>Sordariomycetidae</taxon>
        <taxon>Sordariales</taxon>
        <taxon>Lasiosphaeriaceae</taxon>
        <taxon>Lasiosphaeria</taxon>
    </lineage>
</organism>
<dbReference type="InterPro" id="IPR003347">
    <property type="entry name" value="JmjC_dom"/>
</dbReference>
<reference evidence="2" key="2">
    <citation type="submission" date="2023-06" db="EMBL/GenBank/DDBJ databases">
        <authorList>
            <consortium name="Lawrence Berkeley National Laboratory"/>
            <person name="Haridas S."/>
            <person name="Hensen N."/>
            <person name="Bonometti L."/>
            <person name="Westerberg I."/>
            <person name="Brannstrom I.O."/>
            <person name="Guillou S."/>
            <person name="Cros-Aarteil S."/>
            <person name="Calhoun S."/>
            <person name="Kuo A."/>
            <person name="Mondo S."/>
            <person name="Pangilinan J."/>
            <person name="Riley R."/>
            <person name="Labutti K."/>
            <person name="Andreopoulos B."/>
            <person name="Lipzen A."/>
            <person name="Chen C."/>
            <person name="Yanf M."/>
            <person name="Daum C."/>
            <person name="Ng V."/>
            <person name="Clum A."/>
            <person name="Steindorff A."/>
            <person name="Ohm R."/>
            <person name="Martin F."/>
            <person name="Silar P."/>
            <person name="Natvig D."/>
            <person name="Lalanne C."/>
            <person name="Gautier V."/>
            <person name="Ament-Velasquez S.L."/>
            <person name="Kruys A."/>
            <person name="Hutchinson M.I."/>
            <person name="Powell A.J."/>
            <person name="Barry K."/>
            <person name="Miller A.N."/>
            <person name="Grigoriev I.V."/>
            <person name="Debuchy R."/>
            <person name="Gladieux P."/>
            <person name="Thoren M.H."/>
            <person name="Johannesson H."/>
        </authorList>
    </citation>
    <scope>NUCLEOTIDE SEQUENCE</scope>
    <source>
        <strain evidence="2">CBS 958.72</strain>
    </source>
</reference>
<feature type="domain" description="JmjC" evidence="1">
    <location>
        <begin position="133"/>
        <end position="282"/>
    </location>
</feature>
<name>A0AAE0K845_9PEZI</name>
<feature type="non-terminal residue" evidence="2">
    <location>
        <position position="1"/>
    </location>
</feature>
<dbReference type="SUPFAM" id="SSF51197">
    <property type="entry name" value="Clavaminate synthase-like"/>
    <property type="match status" value="1"/>
</dbReference>
<evidence type="ECO:0000259" key="1">
    <source>
        <dbReference type="PROSITE" id="PS51184"/>
    </source>
</evidence>
<evidence type="ECO:0000313" key="2">
    <source>
        <dbReference type="EMBL" id="KAK3371629.1"/>
    </source>
</evidence>
<reference evidence="2" key="1">
    <citation type="journal article" date="2023" name="Mol. Phylogenet. Evol.">
        <title>Genome-scale phylogeny and comparative genomics of the fungal order Sordariales.</title>
        <authorList>
            <person name="Hensen N."/>
            <person name="Bonometti L."/>
            <person name="Westerberg I."/>
            <person name="Brannstrom I.O."/>
            <person name="Guillou S."/>
            <person name="Cros-Aarteil S."/>
            <person name="Calhoun S."/>
            <person name="Haridas S."/>
            <person name="Kuo A."/>
            <person name="Mondo S."/>
            <person name="Pangilinan J."/>
            <person name="Riley R."/>
            <person name="LaButti K."/>
            <person name="Andreopoulos B."/>
            <person name="Lipzen A."/>
            <person name="Chen C."/>
            <person name="Yan M."/>
            <person name="Daum C."/>
            <person name="Ng V."/>
            <person name="Clum A."/>
            <person name="Steindorff A."/>
            <person name="Ohm R.A."/>
            <person name="Martin F."/>
            <person name="Silar P."/>
            <person name="Natvig D.O."/>
            <person name="Lalanne C."/>
            <person name="Gautier V."/>
            <person name="Ament-Velasquez S.L."/>
            <person name="Kruys A."/>
            <person name="Hutchinson M.I."/>
            <person name="Powell A.J."/>
            <person name="Barry K."/>
            <person name="Miller A.N."/>
            <person name="Grigoriev I.V."/>
            <person name="Debuchy R."/>
            <person name="Gladieux P."/>
            <person name="Hiltunen Thoren M."/>
            <person name="Johannesson H."/>
        </authorList>
    </citation>
    <scope>NUCLEOTIDE SEQUENCE</scope>
    <source>
        <strain evidence="2">CBS 958.72</strain>
    </source>
</reference>
<dbReference type="AlphaFoldDB" id="A0AAE0K845"/>
<keyword evidence="3" id="KW-1185">Reference proteome</keyword>
<sequence>SRLHSELPDYIEILNESIIGQPITRQQYGARKWDDQPTNKYVMCSLDDARSILQAGPPRLPIFIPAELNPDQKRLNIPDYLDFLRTRDNIDVHVYDDPAGEISHPRSMKTGEALELFATSKGPINFLNLAGYKSNPDLLCFEGIPAYSILRDIKSDLQSGKKSKRLVSDLSECVSFQLCATKGAFSLPHIDQHGVITTVFCDDGLKLWHTWAGLGIDNILQYAQSDCLPTSSCIAFLLYPGCSLIMPSGTLHAVGSRTNVLMSGTMHWDSRDMLRTAKLTQFAIKFPYLSNEDVAEEYPRKMEKVADFWTKDVPVWPWAPKSQLPEFKNILE</sequence>
<proteinExistence type="predicted"/>
<feature type="non-terminal residue" evidence="2">
    <location>
        <position position="332"/>
    </location>
</feature>
<gene>
    <name evidence="2" type="ORF">B0T24DRAFT_499586</name>
</gene>
<evidence type="ECO:0000313" key="3">
    <source>
        <dbReference type="Proteomes" id="UP001287356"/>
    </source>
</evidence>
<accession>A0AAE0K845</accession>
<comment type="caution">
    <text evidence="2">The sequence shown here is derived from an EMBL/GenBank/DDBJ whole genome shotgun (WGS) entry which is preliminary data.</text>
</comment>
<dbReference type="Proteomes" id="UP001287356">
    <property type="component" value="Unassembled WGS sequence"/>
</dbReference>
<dbReference type="EMBL" id="JAULSN010000005">
    <property type="protein sequence ID" value="KAK3371629.1"/>
    <property type="molecule type" value="Genomic_DNA"/>
</dbReference>
<dbReference type="PROSITE" id="PS51184">
    <property type="entry name" value="JMJC"/>
    <property type="match status" value="1"/>
</dbReference>
<protein>
    <recommendedName>
        <fullName evidence="1">JmjC domain-containing protein</fullName>
    </recommendedName>
</protein>